<reference evidence="2 3" key="1">
    <citation type="submission" date="2024-10" db="EMBL/GenBank/DDBJ databases">
        <title>The Natural Products Discovery Center: Release of the First 8490 Sequenced Strains for Exploring Actinobacteria Biosynthetic Diversity.</title>
        <authorList>
            <person name="Kalkreuter E."/>
            <person name="Kautsar S.A."/>
            <person name="Yang D."/>
            <person name="Bader C.D."/>
            <person name="Teijaro C.N."/>
            <person name="Fluegel L."/>
            <person name="Davis C.M."/>
            <person name="Simpson J.R."/>
            <person name="Lauterbach L."/>
            <person name="Steele A.D."/>
            <person name="Gui C."/>
            <person name="Meng S."/>
            <person name="Li G."/>
            <person name="Viehrig K."/>
            <person name="Ye F."/>
            <person name="Su P."/>
            <person name="Kiefer A.F."/>
            <person name="Nichols A."/>
            <person name="Cepeda A.J."/>
            <person name="Yan W."/>
            <person name="Fan B."/>
            <person name="Jiang Y."/>
            <person name="Adhikari A."/>
            <person name="Zheng C.-J."/>
            <person name="Schuster L."/>
            <person name="Cowan T.M."/>
            <person name="Smanski M.J."/>
            <person name="Chevrette M.G."/>
            <person name="De Carvalho L.P.S."/>
            <person name="Shen B."/>
        </authorList>
    </citation>
    <scope>NUCLEOTIDE SEQUENCE [LARGE SCALE GENOMIC DNA]</scope>
    <source>
        <strain evidence="2 3">NPDC000087</strain>
    </source>
</reference>
<dbReference type="Pfam" id="PF20011">
    <property type="entry name" value="fvmJAB_N"/>
    <property type="match status" value="1"/>
</dbReference>
<dbReference type="EMBL" id="JBIAZU010000002">
    <property type="protein sequence ID" value="MFF5290779.1"/>
    <property type="molecule type" value="Genomic_DNA"/>
</dbReference>
<sequence>MTSATVVLFRTDTLTKFGSVGLTELLTPVFEDLLDRSLEGAEFHMTLLPIRDGATLRGDPTLINLRSSHGYVHIRIRQHDAVIYQHPHSVREVIGRPLQRLLGKDFPEEHQMGFGIVADGLAGLSVTRPTPVNEGSIDILARQRQPVFHLEEVAEPGPPEMTAEGLGVPDTDANGPVGVVLTAGVRDQLLRDMELSNKVEEGGFLAGRPYRDAAHPDRHLVLITAVLPAERTGASLLHFTFTGDSFLRISETLARRGQDEALVGWYHTHLFPATVEMGLSTIDIELHSSTFRRPWQVAGLINLDGYGRVLRFYADQAGTIRPTPFQAQDS</sequence>
<comment type="caution">
    <text evidence="2">The sequence shown here is derived from an EMBL/GenBank/DDBJ whole genome shotgun (WGS) entry which is preliminary data.</text>
</comment>
<organism evidence="2 3">
    <name type="scientific">Paractinoplanes globisporus</name>
    <dbReference type="NCBI Taxonomy" id="113565"/>
    <lineage>
        <taxon>Bacteria</taxon>
        <taxon>Bacillati</taxon>
        <taxon>Actinomycetota</taxon>
        <taxon>Actinomycetes</taxon>
        <taxon>Micromonosporales</taxon>
        <taxon>Micromonosporaceae</taxon>
        <taxon>Paractinoplanes</taxon>
    </lineage>
</organism>
<accession>A0ABW6WBT7</accession>
<dbReference type="InterPro" id="IPR045476">
    <property type="entry name" value="FvmJAB_N"/>
</dbReference>
<dbReference type="Proteomes" id="UP001602245">
    <property type="component" value="Unassembled WGS sequence"/>
</dbReference>
<evidence type="ECO:0000313" key="3">
    <source>
        <dbReference type="Proteomes" id="UP001602245"/>
    </source>
</evidence>
<gene>
    <name evidence="2" type="ORF">ACFY35_15145</name>
</gene>
<name>A0ABW6WBT7_9ACTN</name>
<protein>
    <submittedName>
        <fullName evidence="2">JAB N-terminal domain-containing protein</fullName>
    </submittedName>
</protein>
<dbReference type="Gene3D" id="3.40.140.10">
    <property type="entry name" value="Cytidine Deaminase, domain 2"/>
    <property type="match status" value="1"/>
</dbReference>
<dbReference type="RefSeq" id="WP_020510227.1">
    <property type="nucleotide sequence ID" value="NZ_JBIAZU010000002.1"/>
</dbReference>
<evidence type="ECO:0000313" key="2">
    <source>
        <dbReference type="EMBL" id="MFF5290779.1"/>
    </source>
</evidence>
<dbReference type="SUPFAM" id="SSF102712">
    <property type="entry name" value="JAB1/MPN domain"/>
    <property type="match status" value="1"/>
</dbReference>
<keyword evidence="3" id="KW-1185">Reference proteome</keyword>
<proteinExistence type="predicted"/>
<feature type="domain" description="JAB-N" evidence="1">
    <location>
        <begin position="6"/>
        <end position="161"/>
    </location>
</feature>
<evidence type="ECO:0000259" key="1">
    <source>
        <dbReference type="Pfam" id="PF20011"/>
    </source>
</evidence>